<evidence type="ECO:0000256" key="2">
    <source>
        <dbReference type="SAM" id="Phobius"/>
    </source>
</evidence>
<dbReference type="EMBL" id="MK174290">
    <property type="protein sequence ID" value="QBZ80723.1"/>
    <property type="molecule type" value="Genomic_DNA"/>
</dbReference>
<sequence>MKRLIASPTRDAPSYELVDMPRAGNSDNVDDSDDDPRHQTDPLTGDPVDGNDPETGSMIETADRGQALSVLTRDLFVSVAHAGFWVLVAIAAMAVVFWLFYLGFVRPPLAAVDRLVPSKCNITSHLLISTMIADDGTGNQYIPGLGVRFVVEHGGDLDASTQEAIARPRLRRGESWMDARGRDAYFARFPVGTVAQCYYSREEHDFVAMSDESDALRHALMWGVALAIMASVFLFCCCCSLVCFEVKQRRHLRARSLDTMA</sequence>
<dbReference type="Proteomes" id="UP001237152">
    <property type="component" value="Segment"/>
</dbReference>
<proteinExistence type="predicted"/>
<name>A0A4D6EH75_9VIRU</name>
<reference evidence="3" key="1">
    <citation type="journal article" date="2019" name="Front. Microbiol.">
        <title>Pandoravirus Celtis Illustrates the Microevolution Processes at Work in the Giant Pandoraviridae Genomes.</title>
        <authorList>
            <person name="Legendre M."/>
            <person name="Alempic J.M."/>
            <person name="Philippe N."/>
            <person name="Lartigue A."/>
            <person name="Jeudy S."/>
            <person name="Poirot O."/>
            <person name="Ta N.T."/>
            <person name="Nin S."/>
            <person name="Coute Y."/>
            <person name="Abergel C."/>
            <person name="Claverie J.M."/>
        </authorList>
    </citation>
    <scope>NUCLEOTIDE SEQUENCE</scope>
</reference>
<keyword evidence="2" id="KW-0472">Membrane</keyword>
<organism evidence="3 4">
    <name type="scientific">Pandoravirus celtis</name>
    <dbReference type="NCBI Taxonomy" id="2568002"/>
    <lineage>
        <taxon>Viruses</taxon>
        <taxon>Pandoravirus</taxon>
    </lineage>
</organism>
<keyword evidence="2" id="KW-0812">Transmembrane</keyword>
<protein>
    <submittedName>
        <fullName evidence="3">Uncharacterized protein</fullName>
    </submittedName>
</protein>
<feature type="transmembrane region" description="Helical" evidence="2">
    <location>
        <begin position="219"/>
        <end position="244"/>
    </location>
</feature>
<feature type="region of interest" description="Disordered" evidence="1">
    <location>
        <begin position="1"/>
        <end position="57"/>
    </location>
</feature>
<keyword evidence="2" id="KW-1133">Transmembrane helix</keyword>
<gene>
    <name evidence="3" type="ORF">pclt_cds_125</name>
</gene>
<evidence type="ECO:0000313" key="4">
    <source>
        <dbReference type="Proteomes" id="UP001237152"/>
    </source>
</evidence>
<accession>A0A4D6EH75</accession>
<feature type="transmembrane region" description="Helical" evidence="2">
    <location>
        <begin position="75"/>
        <end position="101"/>
    </location>
</feature>
<evidence type="ECO:0000313" key="3">
    <source>
        <dbReference type="EMBL" id="QBZ80723.1"/>
    </source>
</evidence>
<evidence type="ECO:0000256" key="1">
    <source>
        <dbReference type="SAM" id="MobiDB-lite"/>
    </source>
</evidence>